<sequence length="180" mass="20350">MDEDYSCCQHWNDHPATMTVGMVDGTSEAIFLALMSLGPQDQNETSVSTKAAWSSALTIIRISFTRSCIVISYLVILYHSVVHDKCPPQSGYVRSHLKSGGYVITPVNQGQQSTVKHMLAIDWKLWKFYVRPSAARSLTISMLKRVAVLRELFKGKQGNYSSICLSREWLRHIQLPQTEK</sequence>
<dbReference type="PROSITE" id="PS50848">
    <property type="entry name" value="START"/>
    <property type="match status" value="1"/>
</dbReference>
<dbReference type="Pfam" id="PF01852">
    <property type="entry name" value="START"/>
    <property type="match status" value="1"/>
</dbReference>
<evidence type="ECO:0000313" key="2">
    <source>
        <dbReference type="EMBL" id="KAE8676363.1"/>
    </source>
</evidence>
<dbReference type="EMBL" id="VEPZ02001384">
    <property type="protein sequence ID" value="KAE8676363.1"/>
    <property type="molecule type" value="Genomic_DNA"/>
</dbReference>
<gene>
    <name evidence="2" type="ORF">F3Y22_tig00111616pilonHSYRG00012</name>
</gene>
<accession>A0A6A2XKN1</accession>
<evidence type="ECO:0000313" key="3">
    <source>
        <dbReference type="Proteomes" id="UP000436088"/>
    </source>
</evidence>
<dbReference type="InterPro" id="IPR045096">
    <property type="entry name" value="EDR2-like"/>
</dbReference>
<dbReference type="InterPro" id="IPR023393">
    <property type="entry name" value="START-like_dom_sf"/>
</dbReference>
<dbReference type="AlphaFoldDB" id="A0A6A2XKN1"/>
<evidence type="ECO:0000259" key="1">
    <source>
        <dbReference type="PROSITE" id="PS50848"/>
    </source>
</evidence>
<organism evidence="2 3">
    <name type="scientific">Hibiscus syriacus</name>
    <name type="common">Rose of Sharon</name>
    <dbReference type="NCBI Taxonomy" id="106335"/>
    <lineage>
        <taxon>Eukaryota</taxon>
        <taxon>Viridiplantae</taxon>
        <taxon>Streptophyta</taxon>
        <taxon>Embryophyta</taxon>
        <taxon>Tracheophyta</taxon>
        <taxon>Spermatophyta</taxon>
        <taxon>Magnoliopsida</taxon>
        <taxon>eudicotyledons</taxon>
        <taxon>Gunneridae</taxon>
        <taxon>Pentapetalae</taxon>
        <taxon>rosids</taxon>
        <taxon>malvids</taxon>
        <taxon>Malvales</taxon>
        <taxon>Malvaceae</taxon>
        <taxon>Malvoideae</taxon>
        <taxon>Hibiscus</taxon>
    </lineage>
</organism>
<protein>
    <submittedName>
        <fullName evidence="2">Pleckstrin (PH) and lipid-binding START domains-containing protein isoform 3</fullName>
    </submittedName>
</protein>
<dbReference type="GO" id="GO:0008289">
    <property type="term" value="F:lipid binding"/>
    <property type="evidence" value="ECO:0007669"/>
    <property type="project" value="InterPro"/>
</dbReference>
<proteinExistence type="predicted"/>
<dbReference type="Proteomes" id="UP000436088">
    <property type="component" value="Unassembled WGS sequence"/>
</dbReference>
<keyword evidence="3" id="KW-1185">Reference proteome</keyword>
<dbReference type="PANTHER" id="PTHR12136">
    <property type="entry name" value="ENHANCED DISEASE RESISTANCE-RELATED"/>
    <property type="match status" value="1"/>
</dbReference>
<comment type="caution">
    <text evidence="2">The sequence shown here is derived from an EMBL/GenBank/DDBJ whole genome shotgun (WGS) entry which is preliminary data.</text>
</comment>
<name>A0A6A2XKN1_HIBSY</name>
<dbReference type="PANTHER" id="PTHR12136:SF103">
    <property type="entry name" value="PROTEIN ENHANCED DISEASE RESISTANCE 2-LIKE"/>
    <property type="match status" value="1"/>
</dbReference>
<dbReference type="InterPro" id="IPR002913">
    <property type="entry name" value="START_lipid-bd_dom"/>
</dbReference>
<reference evidence="2" key="1">
    <citation type="submission" date="2019-09" db="EMBL/GenBank/DDBJ databases">
        <title>Draft genome information of white flower Hibiscus syriacus.</title>
        <authorList>
            <person name="Kim Y.-M."/>
        </authorList>
    </citation>
    <scope>NUCLEOTIDE SEQUENCE [LARGE SCALE GENOMIC DNA]</scope>
    <source>
        <strain evidence="2">YM2019G1</strain>
    </source>
</reference>
<feature type="domain" description="START" evidence="1">
    <location>
        <begin position="1"/>
        <end position="138"/>
    </location>
</feature>
<dbReference type="Gene3D" id="3.30.530.20">
    <property type="match status" value="1"/>
</dbReference>
<dbReference type="SUPFAM" id="SSF55961">
    <property type="entry name" value="Bet v1-like"/>
    <property type="match status" value="1"/>
</dbReference>